<gene>
    <name evidence="1" type="ORF">PR048_019903</name>
</gene>
<evidence type="ECO:0008006" key="3">
    <source>
        <dbReference type="Google" id="ProtNLM"/>
    </source>
</evidence>
<keyword evidence="2" id="KW-1185">Reference proteome</keyword>
<protein>
    <recommendedName>
        <fullName evidence="3">HTH CENPB-type domain-containing protein</fullName>
    </recommendedName>
</protein>
<organism evidence="1 2">
    <name type="scientific">Dryococelus australis</name>
    <dbReference type="NCBI Taxonomy" id="614101"/>
    <lineage>
        <taxon>Eukaryota</taxon>
        <taxon>Metazoa</taxon>
        <taxon>Ecdysozoa</taxon>
        <taxon>Arthropoda</taxon>
        <taxon>Hexapoda</taxon>
        <taxon>Insecta</taxon>
        <taxon>Pterygota</taxon>
        <taxon>Neoptera</taxon>
        <taxon>Polyneoptera</taxon>
        <taxon>Phasmatodea</taxon>
        <taxon>Verophasmatodea</taxon>
        <taxon>Anareolatae</taxon>
        <taxon>Phasmatidae</taxon>
        <taxon>Eurycanthinae</taxon>
        <taxon>Dryococelus</taxon>
    </lineage>
</organism>
<comment type="caution">
    <text evidence="1">The sequence shown here is derived from an EMBL/GenBank/DDBJ whole genome shotgun (WGS) entry which is preliminary data.</text>
</comment>
<sequence>MVLQIRAWEIVTMQGVIREYFKASRGWISLFMHHKGLTAQAIYLSEITRRLHGQNILHSSTGRKMCTKCAVTTNGKDKL</sequence>
<evidence type="ECO:0000313" key="2">
    <source>
        <dbReference type="Proteomes" id="UP001159363"/>
    </source>
</evidence>
<evidence type="ECO:0000313" key="1">
    <source>
        <dbReference type="EMBL" id="KAJ8879295.1"/>
    </source>
</evidence>
<proteinExistence type="predicted"/>
<name>A0ABQ9H4X4_9NEOP</name>
<reference evidence="1 2" key="1">
    <citation type="submission" date="2023-02" db="EMBL/GenBank/DDBJ databases">
        <title>LHISI_Scaffold_Assembly.</title>
        <authorList>
            <person name="Stuart O.P."/>
            <person name="Cleave R."/>
            <person name="Magrath M.J.L."/>
            <person name="Mikheyev A.S."/>
        </authorList>
    </citation>
    <scope>NUCLEOTIDE SEQUENCE [LARGE SCALE GENOMIC DNA]</scope>
    <source>
        <strain evidence="1">Daus_M_001</strain>
        <tissue evidence="1">Leg muscle</tissue>
    </source>
</reference>
<dbReference type="Proteomes" id="UP001159363">
    <property type="component" value="Chromosome 6"/>
</dbReference>
<accession>A0ABQ9H4X4</accession>
<dbReference type="EMBL" id="JARBHB010000007">
    <property type="protein sequence ID" value="KAJ8879295.1"/>
    <property type="molecule type" value="Genomic_DNA"/>
</dbReference>